<keyword evidence="11" id="KW-0732">Signal</keyword>
<dbReference type="CDD" id="cd09602">
    <property type="entry name" value="M1_APN"/>
    <property type="match status" value="1"/>
</dbReference>
<dbReference type="RefSeq" id="WP_345211196.1">
    <property type="nucleotide sequence ID" value="NZ_BAABFT010000005.1"/>
</dbReference>
<evidence type="ECO:0000313" key="14">
    <source>
        <dbReference type="EMBL" id="GAA4322464.1"/>
    </source>
</evidence>
<evidence type="ECO:0000256" key="7">
    <source>
        <dbReference type="ARBA" id="ARBA00022723"/>
    </source>
</evidence>
<dbReference type="PRINTS" id="PR00756">
    <property type="entry name" value="ALADIPTASE"/>
</dbReference>
<accession>A0ABP8GDU5</accession>
<dbReference type="InterPro" id="IPR050344">
    <property type="entry name" value="Peptidase_M1_aminopeptidases"/>
</dbReference>
<proteinExistence type="inferred from homology"/>
<comment type="caution">
    <text evidence="14">The sequence shown here is derived from an EMBL/GenBank/DDBJ whole genome shotgun (WGS) entry which is preliminary data.</text>
</comment>
<dbReference type="Gene3D" id="1.10.390.10">
    <property type="entry name" value="Neutral Protease Domain 2"/>
    <property type="match status" value="1"/>
</dbReference>
<comment type="similarity">
    <text evidence="3">Belongs to the peptidase M1 family.</text>
</comment>
<feature type="chain" id="PRO_5045905207" description="Aminopeptidase N" evidence="11">
    <location>
        <begin position="23"/>
        <end position="856"/>
    </location>
</feature>
<dbReference type="PANTHER" id="PTHR11533:SF299">
    <property type="entry name" value="AMINOPEPTIDASE"/>
    <property type="match status" value="1"/>
</dbReference>
<evidence type="ECO:0000256" key="1">
    <source>
        <dbReference type="ARBA" id="ARBA00000098"/>
    </source>
</evidence>
<name>A0ABP8GDU5_9SPHI</name>
<evidence type="ECO:0000256" key="2">
    <source>
        <dbReference type="ARBA" id="ARBA00001947"/>
    </source>
</evidence>
<evidence type="ECO:0000259" key="12">
    <source>
        <dbReference type="Pfam" id="PF01433"/>
    </source>
</evidence>
<dbReference type="Proteomes" id="UP001500582">
    <property type="component" value="Unassembled WGS sequence"/>
</dbReference>
<dbReference type="EC" id="3.4.11.2" evidence="4"/>
<dbReference type="EMBL" id="BAABFT010000005">
    <property type="protein sequence ID" value="GAA4322464.1"/>
    <property type="molecule type" value="Genomic_DNA"/>
</dbReference>
<dbReference type="GO" id="GO:0004177">
    <property type="term" value="F:aminopeptidase activity"/>
    <property type="evidence" value="ECO:0007669"/>
    <property type="project" value="UniProtKB-KW"/>
</dbReference>
<evidence type="ECO:0000256" key="6">
    <source>
        <dbReference type="ARBA" id="ARBA00022670"/>
    </source>
</evidence>
<dbReference type="InterPro" id="IPR014782">
    <property type="entry name" value="Peptidase_M1_dom"/>
</dbReference>
<comment type="cofactor">
    <cofactor evidence="2">
        <name>Zn(2+)</name>
        <dbReference type="ChEBI" id="CHEBI:29105"/>
    </cofactor>
</comment>
<evidence type="ECO:0000256" key="11">
    <source>
        <dbReference type="SAM" id="SignalP"/>
    </source>
</evidence>
<dbReference type="InterPro" id="IPR001930">
    <property type="entry name" value="Peptidase_M1"/>
</dbReference>
<organism evidence="14 15">
    <name type="scientific">Mucilaginibacter gynuensis</name>
    <dbReference type="NCBI Taxonomy" id="1302236"/>
    <lineage>
        <taxon>Bacteria</taxon>
        <taxon>Pseudomonadati</taxon>
        <taxon>Bacteroidota</taxon>
        <taxon>Sphingobacteriia</taxon>
        <taxon>Sphingobacteriales</taxon>
        <taxon>Sphingobacteriaceae</taxon>
        <taxon>Mucilaginibacter</taxon>
    </lineage>
</organism>
<dbReference type="Pfam" id="PF01433">
    <property type="entry name" value="Peptidase_M1"/>
    <property type="match status" value="1"/>
</dbReference>
<evidence type="ECO:0000313" key="15">
    <source>
        <dbReference type="Proteomes" id="UP001500582"/>
    </source>
</evidence>
<keyword evidence="9" id="KW-0862">Zinc</keyword>
<keyword evidence="14" id="KW-0031">Aminopeptidase</keyword>
<dbReference type="InterPro" id="IPR027268">
    <property type="entry name" value="Peptidase_M4/M1_CTD_sf"/>
</dbReference>
<gene>
    <name evidence="14" type="ORF">GCM10023149_22790</name>
</gene>
<evidence type="ECO:0000256" key="3">
    <source>
        <dbReference type="ARBA" id="ARBA00010136"/>
    </source>
</evidence>
<dbReference type="InterPro" id="IPR042097">
    <property type="entry name" value="Aminopeptidase_N-like_N_sf"/>
</dbReference>
<evidence type="ECO:0000256" key="8">
    <source>
        <dbReference type="ARBA" id="ARBA00022801"/>
    </source>
</evidence>
<sequence length="856" mass="96871">MKFSATLIYSLLISGIATPCFAQKKEIKVEPGVSYSLAAYRHQVLTNIQYDINFNIPADKDSAIAAEETISFDLSSTAQGLQLDFKQSAGHIKSVTINSTTTTPNWQQEHLVIDAKYLHKGANKLTIQFTAGNESLNRNTGFVYALFVPDRARTVFPCFDQPDLKSKFLLTLQVPVDWNVLANAVKKDSVLNGERCTYHFANSDKLPTYLFSFTAGKYTSLRQMTGKRQSEFLHRETDSTKIRLSVGSLFKAHEDAIAFLEQWTGIPYPFQKVGFAAIPDFQFGGMEHPGEIQYKASALFLDDGATKDQYIARSNVISHEVAHMWFGDMVTMAWFNDVWMKEVFANFMADKVTEKLMGTETFNLKFLQDHYPAAYSIDRTAGANPIRQQLDNLQDAGSLYGNIIYHKAPIMMRQLELLMGKDNFRKGVQEYLRKYAYGNATWNDLIAILSKYTKADLYSWNKVWVNQPGRPIFSYKVSYAGDKISQFTIEQHPENGAMRIWPQQFQVTLVYPEGNRSVSVNMNAQQVVVNGLKGLGKPQYILFNADGMGYGLFPVDKGMEAGLFAIANPLQRASAYINAYENMLAGRSFTPAELLKLFSSGLQTEQNEMNLRLLTGYIGTIFWEFTRPDERTTLSAGLERTLLAAMESQTAANNKKVLFKTVQDIYLSKDVQGKMYQIWQHKQAPAGVKLNEDDYISLALTLALKSDTATSVIKEQQGRVTNIDRKDRLAFLMPALSLDVHERDAFFESLKDTKNRRKEAWVVSALYYLNHPLRQASAVKYLPQSLQLVEEIQRTGDVFFPQSWLGAVFGNYQSKEALKVVDDFLRSHPNYNPKLKAKILQATDNLYRANQLFGGK</sequence>
<evidence type="ECO:0000256" key="5">
    <source>
        <dbReference type="ARBA" id="ARBA00015611"/>
    </source>
</evidence>
<keyword evidence="8" id="KW-0378">Hydrolase</keyword>
<reference evidence="15" key="1">
    <citation type="journal article" date="2019" name="Int. J. Syst. Evol. Microbiol.">
        <title>The Global Catalogue of Microorganisms (GCM) 10K type strain sequencing project: providing services to taxonomists for standard genome sequencing and annotation.</title>
        <authorList>
            <consortium name="The Broad Institute Genomics Platform"/>
            <consortium name="The Broad Institute Genome Sequencing Center for Infectious Disease"/>
            <person name="Wu L."/>
            <person name="Ma J."/>
        </authorList>
    </citation>
    <scope>NUCLEOTIDE SEQUENCE [LARGE SCALE GENOMIC DNA]</scope>
    <source>
        <strain evidence="15">JCM 17705</strain>
    </source>
</reference>
<dbReference type="Pfam" id="PF17900">
    <property type="entry name" value="Peptidase_M1_N"/>
    <property type="match status" value="1"/>
</dbReference>
<comment type="catalytic activity">
    <reaction evidence="1">
        <text>Release of an N-terminal amino acid, Xaa-|-Yaa- from a peptide, amide or arylamide. Xaa is preferably Ala, but may be most amino acids including Pro (slow action). When a terminal hydrophobic residue is followed by a prolyl residue, the two may be released as an intact Xaa-Pro dipeptide.</text>
        <dbReference type="EC" id="3.4.11.2"/>
    </reaction>
</comment>
<dbReference type="Gene3D" id="2.60.40.1730">
    <property type="entry name" value="tricorn interacting facor f3 domain"/>
    <property type="match status" value="1"/>
</dbReference>
<feature type="domain" description="Aminopeptidase N-like N-terminal" evidence="13">
    <location>
        <begin position="49"/>
        <end position="210"/>
    </location>
</feature>
<evidence type="ECO:0000256" key="10">
    <source>
        <dbReference type="ARBA" id="ARBA00023049"/>
    </source>
</evidence>
<dbReference type="PANTHER" id="PTHR11533">
    <property type="entry name" value="PROTEASE M1 ZINC METALLOPROTEASE"/>
    <property type="match status" value="1"/>
</dbReference>
<evidence type="ECO:0000259" key="13">
    <source>
        <dbReference type="Pfam" id="PF17900"/>
    </source>
</evidence>
<keyword evidence="7" id="KW-0479">Metal-binding</keyword>
<dbReference type="InterPro" id="IPR045357">
    <property type="entry name" value="Aminopeptidase_N-like_N"/>
</dbReference>
<evidence type="ECO:0000256" key="4">
    <source>
        <dbReference type="ARBA" id="ARBA00012564"/>
    </source>
</evidence>
<feature type="signal peptide" evidence="11">
    <location>
        <begin position="1"/>
        <end position="22"/>
    </location>
</feature>
<feature type="domain" description="Peptidase M1 membrane alanine aminopeptidase" evidence="12">
    <location>
        <begin position="253"/>
        <end position="461"/>
    </location>
</feature>
<evidence type="ECO:0000256" key="9">
    <source>
        <dbReference type="ARBA" id="ARBA00022833"/>
    </source>
</evidence>
<keyword evidence="10" id="KW-0482">Metalloprotease</keyword>
<protein>
    <recommendedName>
        <fullName evidence="5">Aminopeptidase N</fullName>
        <ecNumber evidence="4">3.4.11.2</ecNumber>
    </recommendedName>
</protein>
<keyword evidence="15" id="KW-1185">Reference proteome</keyword>
<keyword evidence="6" id="KW-0645">Protease</keyword>
<dbReference type="SUPFAM" id="SSF55486">
    <property type="entry name" value="Metalloproteases ('zincins'), catalytic domain"/>
    <property type="match status" value="1"/>
</dbReference>
<dbReference type="SUPFAM" id="SSF63737">
    <property type="entry name" value="Leukotriene A4 hydrolase N-terminal domain"/>
    <property type="match status" value="1"/>
</dbReference>